<organism evidence="2 3">
    <name type="scientific">Alectoria fallacina</name>
    <dbReference type="NCBI Taxonomy" id="1903189"/>
    <lineage>
        <taxon>Eukaryota</taxon>
        <taxon>Fungi</taxon>
        <taxon>Dikarya</taxon>
        <taxon>Ascomycota</taxon>
        <taxon>Pezizomycotina</taxon>
        <taxon>Lecanoromycetes</taxon>
        <taxon>OSLEUM clade</taxon>
        <taxon>Lecanoromycetidae</taxon>
        <taxon>Lecanorales</taxon>
        <taxon>Lecanorineae</taxon>
        <taxon>Parmeliaceae</taxon>
        <taxon>Alectoria</taxon>
    </lineage>
</organism>
<reference evidence="2" key="1">
    <citation type="submission" date="2021-03" db="EMBL/GenBank/DDBJ databases">
        <authorList>
            <person name="Tagirdzhanova G."/>
        </authorList>
    </citation>
    <scope>NUCLEOTIDE SEQUENCE</scope>
</reference>
<feature type="region of interest" description="Disordered" evidence="1">
    <location>
        <begin position="253"/>
        <end position="293"/>
    </location>
</feature>
<gene>
    <name evidence="2" type="ORF">ALECFALPRED_007285</name>
</gene>
<name>A0A8H3G9Z9_9LECA</name>
<evidence type="ECO:0000313" key="3">
    <source>
        <dbReference type="Proteomes" id="UP000664203"/>
    </source>
</evidence>
<comment type="caution">
    <text evidence="2">The sequence shown here is derived from an EMBL/GenBank/DDBJ whole genome shotgun (WGS) entry which is preliminary data.</text>
</comment>
<accession>A0A8H3G9Z9</accession>
<feature type="compositionally biased region" description="Pro residues" evidence="1">
    <location>
        <begin position="271"/>
        <end position="281"/>
    </location>
</feature>
<evidence type="ECO:0000313" key="2">
    <source>
        <dbReference type="EMBL" id="CAF9937544.1"/>
    </source>
</evidence>
<evidence type="ECO:0000256" key="1">
    <source>
        <dbReference type="SAM" id="MobiDB-lite"/>
    </source>
</evidence>
<sequence>MTTIVKLPGMDVEIRYPRAKLPTHRGKELSIDDFRIFYTCIHHVKLSEEEFKGIIGVKLGMPGTWIPVTVTKLGNSDYPWTKEIAKLVEQREDWKQELLLRIAMLHDEWTTSVKKEKEEAAERAKLNLKYMRLPRLFIADNEKKTLSQDEVQEVYAGMCWYEFERKTLETHELKTLSRLLAGVKDIEQKGNFLPWLTKFIQGANDPFTVEVRRVATLNKESLLRKVDTVCQNHLYPNLLEGYQVAGMTRFQPSTSISGPGITESPAQGPAPTEPPVPPDIRPVPGSLSTVSHPQFQFSNPEEYEQDFIPDQLPQGFQNPSQYAGLYGQEAPIDRGHLAASETKTPISSSSGRSASPTRAETKRQEEDEKARRKTTKRGSEKKTDEDAGKKSGDRRQKKADKAKDQANKGHRPRP</sequence>
<keyword evidence="3" id="KW-1185">Reference proteome</keyword>
<feature type="compositionally biased region" description="Basic and acidic residues" evidence="1">
    <location>
        <begin position="359"/>
        <end position="370"/>
    </location>
</feature>
<feature type="region of interest" description="Disordered" evidence="1">
    <location>
        <begin position="340"/>
        <end position="414"/>
    </location>
</feature>
<feature type="compositionally biased region" description="Basic and acidic residues" evidence="1">
    <location>
        <begin position="377"/>
        <end position="407"/>
    </location>
</feature>
<dbReference type="EMBL" id="CAJPDR010000477">
    <property type="protein sequence ID" value="CAF9937544.1"/>
    <property type="molecule type" value="Genomic_DNA"/>
</dbReference>
<proteinExistence type="predicted"/>
<dbReference type="Proteomes" id="UP000664203">
    <property type="component" value="Unassembled WGS sequence"/>
</dbReference>
<dbReference type="AlphaFoldDB" id="A0A8H3G9Z9"/>
<protein>
    <submittedName>
        <fullName evidence="2">Uncharacterized protein</fullName>
    </submittedName>
</protein>